<feature type="region of interest" description="Disordered" evidence="1">
    <location>
        <begin position="1"/>
        <end position="22"/>
    </location>
</feature>
<keyword evidence="3" id="KW-1185">Reference proteome</keyword>
<evidence type="ECO:0008006" key="4">
    <source>
        <dbReference type="Google" id="ProtNLM"/>
    </source>
</evidence>
<evidence type="ECO:0000313" key="3">
    <source>
        <dbReference type="Proteomes" id="UP000232003"/>
    </source>
</evidence>
<name>A0A2K8T4L8_9NOSO</name>
<dbReference type="AlphaFoldDB" id="A0A2K8T4L8"/>
<accession>A0A2K8T4L8</accession>
<protein>
    <recommendedName>
        <fullName evidence="4">Transposase</fullName>
    </recommendedName>
</protein>
<dbReference type="Proteomes" id="UP000232003">
    <property type="component" value="Chromosome"/>
</dbReference>
<proteinExistence type="predicted"/>
<evidence type="ECO:0000313" key="2">
    <source>
        <dbReference type="EMBL" id="AUB42533.1"/>
    </source>
</evidence>
<sequence length="55" mass="6267">MLFSNFSSLRDAKRDRSNSSSKEMLRYSIRLVIHYLKYGTDALRALCAGKLQAIA</sequence>
<organism evidence="2 3">
    <name type="scientific">Nostoc flagelliforme CCNUN1</name>
    <dbReference type="NCBI Taxonomy" id="2038116"/>
    <lineage>
        <taxon>Bacteria</taxon>
        <taxon>Bacillati</taxon>
        <taxon>Cyanobacteriota</taxon>
        <taxon>Cyanophyceae</taxon>
        <taxon>Nostocales</taxon>
        <taxon>Nostocaceae</taxon>
        <taxon>Nostoc</taxon>
    </lineage>
</organism>
<gene>
    <name evidence="2" type="ORF">COO91_08673</name>
</gene>
<dbReference type="EMBL" id="CP024785">
    <property type="protein sequence ID" value="AUB42533.1"/>
    <property type="molecule type" value="Genomic_DNA"/>
</dbReference>
<reference evidence="2 3" key="1">
    <citation type="submission" date="2017-11" db="EMBL/GenBank/DDBJ databases">
        <title>Complete genome of a free-living desiccation-tolerant cyanobacterium and its photosynthetic adaptation to extreme terrestrial habitat.</title>
        <authorList>
            <person name="Shang J."/>
        </authorList>
    </citation>
    <scope>NUCLEOTIDE SEQUENCE [LARGE SCALE GENOMIC DNA]</scope>
    <source>
        <strain evidence="2 3">CCNUN1</strain>
    </source>
</reference>
<dbReference type="KEGG" id="nfl:COO91_08673"/>
<evidence type="ECO:0000256" key="1">
    <source>
        <dbReference type="SAM" id="MobiDB-lite"/>
    </source>
</evidence>